<sequence>MKKTTNVAVNNLDESITIKDVVEGLSKHSDTNFRVAVKLNKTKRRGMPESLDANIELDTVESAEAVYGDGKITIKGKEYPLYYARRSMQNKEKVMMSSNKLYIKGLTKGEEEEKELTSLLGNCRITSANTERPIMFIEFDTPEEQKTALEKLSNTDICGRKVYASPAFEKVFTPRRVGGSPRRSD</sequence>
<keyword evidence="4" id="KW-1185">Reference proteome</keyword>
<dbReference type="HOGENOM" id="CLU_125555_0_0_1"/>
<dbReference type="SUPFAM" id="SSF54928">
    <property type="entry name" value="RNA-binding domain, RBD"/>
    <property type="match status" value="1"/>
</dbReference>
<dbReference type="VEuPathDB" id="MicrosporidiaDB:NBO_41g0035"/>
<reference evidence="3 4" key="1">
    <citation type="journal article" date="2013" name="BMC Genomics">
        <title>Comparative genomics of parasitic silkworm microsporidia reveal an association between genome expansion and host adaptation.</title>
        <authorList>
            <person name="Pan G."/>
            <person name="Xu J."/>
            <person name="Li T."/>
            <person name="Xia Q."/>
            <person name="Liu S.L."/>
            <person name="Zhang G."/>
            <person name="Li S."/>
            <person name="Li C."/>
            <person name="Liu H."/>
            <person name="Yang L."/>
            <person name="Liu T."/>
            <person name="Zhang X."/>
            <person name="Wu Z."/>
            <person name="Fan W."/>
            <person name="Dang X."/>
            <person name="Xiang H."/>
            <person name="Tao M."/>
            <person name="Li Y."/>
            <person name="Hu J."/>
            <person name="Li Z."/>
            <person name="Lin L."/>
            <person name="Luo J."/>
            <person name="Geng L."/>
            <person name="Wang L."/>
            <person name="Long M."/>
            <person name="Wan Y."/>
            <person name="He N."/>
            <person name="Zhang Z."/>
            <person name="Lu C."/>
            <person name="Keeling P.J."/>
            <person name="Wang J."/>
            <person name="Xiang Z."/>
            <person name="Zhou Z."/>
        </authorList>
    </citation>
    <scope>NUCLEOTIDE SEQUENCE [LARGE SCALE GENOMIC DNA]</scope>
    <source>
        <strain evidence="4">CQ1 / CVCC 102059</strain>
    </source>
</reference>
<protein>
    <recommendedName>
        <fullName evidence="2">RRM domain-containing protein</fullName>
    </recommendedName>
</protein>
<organism evidence="3 4">
    <name type="scientific">Nosema bombycis (strain CQ1 / CVCC 102059)</name>
    <name type="common">Microsporidian parasite</name>
    <name type="synonym">Pebrine of silkworm</name>
    <dbReference type="NCBI Taxonomy" id="578461"/>
    <lineage>
        <taxon>Eukaryota</taxon>
        <taxon>Fungi</taxon>
        <taxon>Fungi incertae sedis</taxon>
        <taxon>Microsporidia</taxon>
        <taxon>Nosematidae</taxon>
        <taxon>Nosema</taxon>
    </lineage>
</organism>
<feature type="domain" description="RRM" evidence="2">
    <location>
        <begin position="99"/>
        <end position="169"/>
    </location>
</feature>
<dbReference type="OMA" id="YARRSMQ"/>
<keyword evidence="1" id="KW-0694">RNA-binding</keyword>
<dbReference type="InterPro" id="IPR012677">
    <property type="entry name" value="Nucleotide-bd_a/b_plait_sf"/>
</dbReference>
<dbReference type="Gene3D" id="3.30.70.330">
    <property type="match status" value="1"/>
</dbReference>
<evidence type="ECO:0000313" key="4">
    <source>
        <dbReference type="Proteomes" id="UP000016927"/>
    </source>
</evidence>
<dbReference type="Proteomes" id="UP000016927">
    <property type="component" value="Unassembled WGS sequence"/>
</dbReference>
<name>R0MIQ2_NOSB1</name>
<dbReference type="CDD" id="cd00590">
    <property type="entry name" value="RRM_SF"/>
    <property type="match status" value="1"/>
</dbReference>
<dbReference type="SMART" id="SM00360">
    <property type="entry name" value="RRM"/>
    <property type="match status" value="1"/>
</dbReference>
<dbReference type="PROSITE" id="PS50102">
    <property type="entry name" value="RRM"/>
    <property type="match status" value="1"/>
</dbReference>
<evidence type="ECO:0000259" key="2">
    <source>
        <dbReference type="PROSITE" id="PS50102"/>
    </source>
</evidence>
<evidence type="ECO:0000313" key="3">
    <source>
        <dbReference type="EMBL" id="EOB14060.1"/>
    </source>
</evidence>
<dbReference type="GO" id="GO:0003723">
    <property type="term" value="F:RNA binding"/>
    <property type="evidence" value="ECO:0007669"/>
    <property type="project" value="UniProtKB-UniRule"/>
</dbReference>
<accession>R0MIQ2</accession>
<dbReference type="InterPro" id="IPR035979">
    <property type="entry name" value="RBD_domain_sf"/>
</dbReference>
<dbReference type="InterPro" id="IPR000504">
    <property type="entry name" value="RRM_dom"/>
</dbReference>
<dbReference type="EMBL" id="KB908949">
    <property type="protein sequence ID" value="EOB14060.1"/>
    <property type="molecule type" value="Genomic_DNA"/>
</dbReference>
<dbReference type="OrthoDB" id="10298257at2759"/>
<dbReference type="AlphaFoldDB" id="R0MIQ2"/>
<feature type="non-terminal residue" evidence="3">
    <location>
        <position position="185"/>
    </location>
</feature>
<evidence type="ECO:0000256" key="1">
    <source>
        <dbReference type="PROSITE-ProRule" id="PRU00176"/>
    </source>
</evidence>
<proteinExistence type="predicted"/>
<gene>
    <name evidence="3" type="ORF">NBO_41g0035</name>
</gene>